<dbReference type="GO" id="GO:0005737">
    <property type="term" value="C:cytoplasm"/>
    <property type="evidence" value="ECO:0007669"/>
    <property type="project" value="TreeGrafter"/>
</dbReference>
<evidence type="ECO:0000313" key="4">
    <source>
        <dbReference type="EMBL" id="RCJ10002.1"/>
    </source>
</evidence>
<dbReference type="EMBL" id="QDHA01000006">
    <property type="protein sequence ID" value="RCJ10002.1"/>
    <property type="molecule type" value="Genomic_DNA"/>
</dbReference>
<keyword evidence="2" id="KW-0067">ATP-binding</keyword>
<dbReference type="GO" id="GO:0004016">
    <property type="term" value="F:adenylate cyclase activity"/>
    <property type="evidence" value="ECO:0007669"/>
    <property type="project" value="UniProtKB-ARBA"/>
</dbReference>
<accession>A0A367PQ18</accession>
<evidence type="ECO:0000313" key="5">
    <source>
        <dbReference type="Proteomes" id="UP000253501"/>
    </source>
</evidence>
<name>A0A367PQ18_CUPNE</name>
<dbReference type="GO" id="GO:0005524">
    <property type="term" value="F:ATP binding"/>
    <property type="evidence" value="ECO:0007669"/>
    <property type="project" value="UniProtKB-KW"/>
</dbReference>
<dbReference type="Proteomes" id="UP000253501">
    <property type="component" value="Unassembled WGS sequence"/>
</dbReference>
<dbReference type="GO" id="GO:0009190">
    <property type="term" value="P:cyclic nucleotide biosynthetic process"/>
    <property type="evidence" value="ECO:0007669"/>
    <property type="project" value="InterPro"/>
</dbReference>
<reference evidence="4 5" key="1">
    <citation type="submission" date="2018-04" db="EMBL/GenBank/DDBJ databases">
        <title>Cupriavidus necator CR12 genome sequencing and assembly.</title>
        <authorList>
            <person name="Ben Fekih I."/>
            <person name="Mazhar H.S."/>
            <person name="Bello S.K."/>
            <person name="Rensing C."/>
        </authorList>
    </citation>
    <scope>NUCLEOTIDE SEQUENCE [LARGE SCALE GENOMIC DNA]</scope>
    <source>
        <strain evidence="4 5">CR12</strain>
    </source>
</reference>
<dbReference type="CDD" id="cd07302">
    <property type="entry name" value="CHD"/>
    <property type="match status" value="1"/>
</dbReference>
<dbReference type="PANTHER" id="PTHR16305">
    <property type="entry name" value="TESTICULAR SOLUBLE ADENYLYL CYCLASE"/>
    <property type="match status" value="1"/>
</dbReference>
<evidence type="ECO:0000256" key="1">
    <source>
        <dbReference type="ARBA" id="ARBA00022741"/>
    </source>
</evidence>
<keyword evidence="1" id="KW-0547">Nucleotide-binding</keyword>
<comment type="caution">
    <text evidence="4">The sequence shown here is derived from an EMBL/GenBank/DDBJ whole genome shotgun (WGS) entry which is preliminary data.</text>
</comment>
<dbReference type="Pfam" id="PF00211">
    <property type="entry name" value="Guanylate_cyc"/>
    <property type="match status" value="1"/>
</dbReference>
<dbReference type="SMART" id="SM00044">
    <property type="entry name" value="CYCc"/>
    <property type="match status" value="1"/>
</dbReference>
<dbReference type="SUPFAM" id="SSF52540">
    <property type="entry name" value="P-loop containing nucleoside triphosphate hydrolases"/>
    <property type="match status" value="1"/>
</dbReference>
<dbReference type="InterPro" id="IPR001054">
    <property type="entry name" value="A/G_cyclase"/>
</dbReference>
<dbReference type="Gene3D" id="3.40.50.300">
    <property type="entry name" value="P-loop containing nucleotide triphosphate hydrolases"/>
    <property type="match status" value="1"/>
</dbReference>
<dbReference type="SUPFAM" id="SSF55073">
    <property type="entry name" value="Nucleotide cyclase"/>
    <property type="match status" value="1"/>
</dbReference>
<evidence type="ECO:0000256" key="2">
    <source>
        <dbReference type="ARBA" id="ARBA00022840"/>
    </source>
</evidence>
<dbReference type="InterPro" id="IPR027417">
    <property type="entry name" value="P-loop_NTPase"/>
</dbReference>
<dbReference type="InterPro" id="IPR041664">
    <property type="entry name" value="AAA_16"/>
</dbReference>
<gene>
    <name evidence="4" type="ORF">DDK22_01985</name>
</gene>
<dbReference type="InterPro" id="IPR011990">
    <property type="entry name" value="TPR-like_helical_dom_sf"/>
</dbReference>
<dbReference type="Gene3D" id="1.25.40.10">
    <property type="entry name" value="Tetratricopeptide repeat domain"/>
    <property type="match status" value="2"/>
</dbReference>
<dbReference type="GO" id="GO:0035556">
    <property type="term" value="P:intracellular signal transduction"/>
    <property type="evidence" value="ECO:0007669"/>
    <property type="project" value="InterPro"/>
</dbReference>
<dbReference type="SUPFAM" id="SSF48452">
    <property type="entry name" value="TPR-like"/>
    <property type="match status" value="2"/>
</dbReference>
<dbReference type="AlphaFoldDB" id="A0A367PQ18"/>
<evidence type="ECO:0000259" key="3">
    <source>
        <dbReference type="PROSITE" id="PS50125"/>
    </source>
</evidence>
<organism evidence="4 5">
    <name type="scientific">Cupriavidus necator</name>
    <name type="common">Alcaligenes eutrophus</name>
    <name type="synonym">Ralstonia eutropha</name>
    <dbReference type="NCBI Taxonomy" id="106590"/>
    <lineage>
        <taxon>Bacteria</taxon>
        <taxon>Pseudomonadati</taxon>
        <taxon>Pseudomonadota</taxon>
        <taxon>Betaproteobacteria</taxon>
        <taxon>Burkholderiales</taxon>
        <taxon>Burkholderiaceae</taxon>
        <taxon>Cupriavidus</taxon>
    </lineage>
</organism>
<feature type="domain" description="Guanylate cyclase" evidence="3">
    <location>
        <begin position="71"/>
        <end position="204"/>
    </location>
</feature>
<dbReference type="Pfam" id="PF13191">
    <property type="entry name" value="AAA_16"/>
    <property type="match status" value="1"/>
</dbReference>
<sequence length="1120" mass="125048">MLHCNNCGFTNSSRANFCQRCGARLAWLGDNPGHSTSPAQPGATRDSSDRIRDYQALSDQRDTACERKTITILFADIAGSTAMIHDKDPEEANRILSPVIKLMIEAVHCYEGFVAKSLGDGIMALFGAPIALENHAQCALYSALQMRRAINLHNDQVEAEHRLPIQIRVGIHTGEVVMRPVRNDNLRVDYDPVGQSIHIAARMEAIAPPSSILVTEATFDLSKGYFEFKGLGDVPVKGIPNALAVYEVLGPGSFRTRLQVAKHRGLVPFVGRTLEMEILEQALARSKAGHAEIVAVVGEAGVGKSRLLHEFRELSQESCLVLETFSMPQGKAFAYLPLLELLREYFQIAESDDSRQICEKVTRKVLMLERDLETVIPYILFLLGASDPGGRILGLSTTRRRENTFEAITKIIICESLRQPVNLLFEDLQWLDSETEAFLAYMIERVTDARILLVVNYRNDYHFSWNIRKNYTELRLAPFHLLESQKLLNFLLGEDLRLDAIKNLILERVDGNPLYMEEVVQSLVEQKTLLGEYGHLRIETVPDRLQIPATVQGVLAARIDRLPLTQKELLQTLSVVGREFNVRLIQQVTGYSENVLYPLLSGLQTADFIHAFPDLNSVAYEFKHILTQEVAIKSLISSRRSELHERTGVAIEVLFRHRTKEHCSELAHHYSLSGNIPKAVKYLHCAGRQALGRSAHREAIGHLNLALELLNRLPDTPERGRKELALRVTLGIALIAAKGYASTEVEENYTRALAVWENDGNTLQYFHVRLGLRNFFSLRGQHEKAYEIGRGLLQVARMRKDTVLSSEAYIAVGSSLLFMGKLSKAKAELQHGLLFYKSEQHARHAALFGQDVGVRGHGFLALTSWYLGYEDNARVEIEEAITLAKSLSHPFSLALSLIIAAKLHQLQHDGQKVREYAEAAIAVSDEQGFPFCLAFGEILRGWALTAQGSFEEGIRRLHQGLENFKATGTMLDLPYFMSLLAEAYTQAGQIERALEAIGEALIISGAGERYHEAEIYRLKGNLILQHCRVHSNISDENAAEACLQQSLTVSRLQHAKSIEIRATLSLVNLLQRQGKTEVARRVLDDALAAFEAHPLRGSLERAAQLFSSFEDTGCAGTSTP</sequence>
<dbReference type="PANTHER" id="PTHR16305:SF28">
    <property type="entry name" value="GUANYLATE CYCLASE DOMAIN-CONTAINING PROTEIN"/>
    <property type="match status" value="1"/>
</dbReference>
<dbReference type="RefSeq" id="WP_114130453.1">
    <property type="nucleotide sequence ID" value="NZ_CP068435.1"/>
</dbReference>
<dbReference type="PROSITE" id="PS50125">
    <property type="entry name" value="GUANYLATE_CYCLASE_2"/>
    <property type="match status" value="1"/>
</dbReference>
<dbReference type="InterPro" id="IPR029787">
    <property type="entry name" value="Nucleotide_cyclase"/>
</dbReference>
<protein>
    <recommendedName>
        <fullName evidence="3">Guanylate cyclase domain-containing protein</fullName>
    </recommendedName>
</protein>
<dbReference type="Gene3D" id="3.30.70.1230">
    <property type="entry name" value="Nucleotide cyclase"/>
    <property type="match status" value="1"/>
</dbReference>
<proteinExistence type="predicted"/>